<evidence type="ECO:0000313" key="4">
    <source>
        <dbReference type="Proteomes" id="UP000595197"/>
    </source>
</evidence>
<gene>
    <name evidence="3" type="ORF">IGS68_25565</name>
</gene>
<evidence type="ECO:0000259" key="2">
    <source>
        <dbReference type="PROSITE" id="PS50883"/>
    </source>
</evidence>
<dbReference type="InterPro" id="IPR000014">
    <property type="entry name" value="PAS"/>
</dbReference>
<dbReference type="InterPro" id="IPR050706">
    <property type="entry name" value="Cyclic-di-GMP_PDE-like"/>
</dbReference>
<dbReference type="InterPro" id="IPR035965">
    <property type="entry name" value="PAS-like_dom_sf"/>
</dbReference>
<organism evidence="3 4">
    <name type="scientific">Skermanella cutis</name>
    <dbReference type="NCBI Taxonomy" id="2775420"/>
    <lineage>
        <taxon>Bacteria</taxon>
        <taxon>Pseudomonadati</taxon>
        <taxon>Pseudomonadota</taxon>
        <taxon>Alphaproteobacteria</taxon>
        <taxon>Rhodospirillales</taxon>
        <taxon>Azospirillaceae</taxon>
        <taxon>Skermanella</taxon>
    </lineage>
</organism>
<evidence type="ECO:0000259" key="1">
    <source>
        <dbReference type="PROSITE" id="PS50112"/>
    </source>
</evidence>
<dbReference type="PROSITE" id="PS50112">
    <property type="entry name" value="PAS"/>
    <property type="match status" value="1"/>
</dbReference>
<dbReference type="Proteomes" id="UP000595197">
    <property type="component" value="Chromosome"/>
</dbReference>
<dbReference type="Gene3D" id="3.30.450.20">
    <property type="entry name" value="PAS domain"/>
    <property type="match status" value="1"/>
</dbReference>
<dbReference type="CDD" id="cd01948">
    <property type="entry name" value="EAL"/>
    <property type="match status" value="1"/>
</dbReference>
<dbReference type="CDD" id="cd00130">
    <property type="entry name" value="PAS"/>
    <property type="match status" value="1"/>
</dbReference>
<protein>
    <submittedName>
        <fullName evidence="3">EAL domain-containing protein</fullName>
    </submittedName>
</protein>
<dbReference type="RefSeq" id="WP_201075417.1">
    <property type="nucleotide sequence ID" value="NZ_CP067420.1"/>
</dbReference>
<dbReference type="EMBL" id="CP067420">
    <property type="protein sequence ID" value="QQP89315.1"/>
    <property type="molecule type" value="Genomic_DNA"/>
</dbReference>
<sequence length="549" mass="58741">MTSQLQRFISFAFAAADLLIEVGARGEIRFALGAASTLTDRRDDELIGRNWLDLFDPADRKAVRDLAAALGPQGRSGPLEVRMAAAGPHPGTVREATRRASLSACRLAGPQESLSCVLTALPAAGEPGAGLAGIDNFVEAARRAGGEGANMTLVEAPGLVGLAQSDPAMCSTLVQRISTLLQDSAVDGNAAARLGEARFGVTHRGGETILRKGLADITAEGARNGIDLGLSTHDMALGGGLGQDELLQAVRFAVNRFSSLGSSAALPGSVTQAFEQMVDTAIQRMNDFATVVREEKFDLSFQPIVAFATGALHHFEVLARFTDGTSPFENVQFAEEIGVIEKFDFAVCTRSVAAMRARDREPGASPLRLAVNLSGQSLENAVFIRLLLALLDENRDLAGRLSLEITESARLRDLVRAERVIQEVRRRGFTVYLDDFGAGAASFQYLQALTINGVKIDGSYVKRIGESRRDDTLLRGLVRLCADLEIETVGEMVETAGQGEFLRAIGVTLGQGWLFGKATPTPVWTPKPLEPVAPSRLRGRRQGVVESWS</sequence>
<dbReference type="PANTHER" id="PTHR33121:SF23">
    <property type="entry name" value="CYCLIC DI-GMP PHOSPHODIESTERASE PDEB"/>
    <property type="match status" value="1"/>
</dbReference>
<evidence type="ECO:0000313" key="3">
    <source>
        <dbReference type="EMBL" id="QQP89315.1"/>
    </source>
</evidence>
<dbReference type="SUPFAM" id="SSF55785">
    <property type="entry name" value="PYP-like sensor domain (PAS domain)"/>
    <property type="match status" value="1"/>
</dbReference>
<feature type="domain" description="PAS" evidence="1">
    <location>
        <begin position="1"/>
        <end position="65"/>
    </location>
</feature>
<dbReference type="InterPro" id="IPR035919">
    <property type="entry name" value="EAL_sf"/>
</dbReference>
<reference evidence="3" key="1">
    <citation type="submission" date="2021-02" db="EMBL/GenBank/DDBJ databases">
        <title>Skermanella TT6 skin isolate.</title>
        <authorList>
            <person name="Lee K."/>
            <person name="Ganzorig M."/>
        </authorList>
    </citation>
    <scope>NUCLEOTIDE SEQUENCE</scope>
    <source>
        <strain evidence="3">TT6</strain>
    </source>
</reference>
<dbReference type="SMART" id="SM00091">
    <property type="entry name" value="PAS"/>
    <property type="match status" value="1"/>
</dbReference>
<feature type="domain" description="EAL" evidence="2">
    <location>
        <begin position="281"/>
        <end position="532"/>
    </location>
</feature>
<dbReference type="PANTHER" id="PTHR33121">
    <property type="entry name" value="CYCLIC DI-GMP PHOSPHODIESTERASE PDEF"/>
    <property type="match status" value="1"/>
</dbReference>
<dbReference type="Pfam" id="PF00563">
    <property type="entry name" value="EAL"/>
    <property type="match status" value="1"/>
</dbReference>
<dbReference type="Gene3D" id="3.20.20.450">
    <property type="entry name" value="EAL domain"/>
    <property type="match status" value="1"/>
</dbReference>
<keyword evidence="4" id="KW-1185">Reference proteome</keyword>
<proteinExistence type="predicted"/>
<dbReference type="PROSITE" id="PS50883">
    <property type="entry name" value="EAL"/>
    <property type="match status" value="1"/>
</dbReference>
<dbReference type="SUPFAM" id="SSF141868">
    <property type="entry name" value="EAL domain-like"/>
    <property type="match status" value="1"/>
</dbReference>
<accession>A0ABX7B6B1</accession>
<dbReference type="SMART" id="SM00052">
    <property type="entry name" value="EAL"/>
    <property type="match status" value="1"/>
</dbReference>
<name>A0ABX7B6B1_9PROT</name>
<dbReference type="InterPro" id="IPR001633">
    <property type="entry name" value="EAL_dom"/>
</dbReference>